<dbReference type="PANTHER" id="PTHR35807:SF1">
    <property type="entry name" value="TRANSCRIPTIONAL REGULATOR REDD"/>
    <property type="match status" value="1"/>
</dbReference>
<dbReference type="RefSeq" id="WP_285970265.1">
    <property type="nucleotide sequence ID" value="NZ_CP127294.1"/>
</dbReference>
<evidence type="ECO:0000313" key="8">
    <source>
        <dbReference type="EMBL" id="WIX79580.1"/>
    </source>
</evidence>
<name>A0A9Y2IFV3_9PSEU</name>
<dbReference type="SUPFAM" id="SSF46894">
    <property type="entry name" value="C-terminal effector domain of the bipartite response regulators"/>
    <property type="match status" value="1"/>
</dbReference>
<dbReference type="GO" id="GO:0006355">
    <property type="term" value="P:regulation of DNA-templated transcription"/>
    <property type="evidence" value="ECO:0007669"/>
    <property type="project" value="InterPro"/>
</dbReference>
<dbReference type="InterPro" id="IPR051677">
    <property type="entry name" value="AfsR-DnrI-RedD_regulator"/>
</dbReference>
<comment type="similarity">
    <text evidence="1">Belongs to the AfsR/DnrI/RedD regulatory family.</text>
</comment>
<dbReference type="InterPro" id="IPR011990">
    <property type="entry name" value="TPR-like_helical_dom_sf"/>
</dbReference>
<dbReference type="KEGG" id="acab:QRX50_01860"/>
<dbReference type="InterPro" id="IPR036388">
    <property type="entry name" value="WH-like_DNA-bd_sf"/>
</dbReference>
<dbReference type="InterPro" id="IPR001867">
    <property type="entry name" value="OmpR/PhoB-type_DNA-bd"/>
</dbReference>
<dbReference type="SMART" id="SM00862">
    <property type="entry name" value="Trans_reg_C"/>
    <property type="match status" value="1"/>
</dbReference>
<keyword evidence="3 5" id="KW-0238">DNA-binding</keyword>
<evidence type="ECO:0000259" key="7">
    <source>
        <dbReference type="PROSITE" id="PS51755"/>
    </source>
</evidence>
<reference evidence="8 9" key="1">
    <citation type="submission" date="2023-06" db="EMBL/GenBank/DDBJ databases">
        <authorList>
            <person name="Oyuntsetseg B."/>
            <person name="Kim S.B."/>
        </authorList>
    </citation>
    <scope>NUCLEOTIDE SEQUENCE [LARGE SCALE GENOMIC DNA]</scope>
    <source>
        <strain evidence="8 9">2-15</strain>
    </source>
</reference>
<dbReference type="Pfam" id="PF03704">
    <property type="entry name" value="BTAD"/>
    <property type="match status" value="1"/>
</dbReference>
<dbReference type="Gene3D" id="1.10.8.430">
    <property type="entry name" value="Helical domain of apoptotic protease-activating factors"/>
    <property type="match status" value="1"/>
</dbReference>
<evidence type="ECO:0000256" key="5">
    <source>
        <dbReference type="PROSITE-ProRule" id="PRU01091"/>
    </source>
</evidence>
<accession>A0A9Y2IFV3</accession>
<gene>
    <name evidence="8" type="ORF">QRX50_01860</name>
</gene>
<dbReference type="EMBL" id="CP127294">
    <property type="protein sequence ID" value="WIX79580.1"/>
    <property type="molecule type" value="Genomic_DNA"/>
</dbReference>
<evidence type="ECO:0000256" key="1">
    <source>
        <dbReference type="ARBA" id="ARBA00005820"/>
    </source>
</evidence>
<evidence type="ECO:0000256" key="6">
    <source>
        <dbReference type="SAM" id="MobiDB-lite"/>
    </source>
</evidence>
<dbReference type="Proteomes" id="UP001236014">
    <property type="component" value="Chromosome"/>
</dbReference>
<keyword evidence="4" id="KW-0804">Transcription</keyword>
<dbReference type="SMART" id="SM01043">
    <property type="entry name" value="BTAD"/>
    <property type="match status" value="1"/>
</dbReference>
<dbReference type="Gene3D" id="1.25.40.10">
    <property type="entry name" value="Tetratricopeptide repeat domain"/>
    <property type="match status" value="2"/>
</dbReference>
<feature type="DNA-binding region" description="OmpR/PhoB-type" evidence="5">
    <location>
        <begin position="1"/>
        <end position="105"/>
    </location>
</feature>
<dbReference type="InterPro" id="IPR016032">
    <property type="entry name" value="Sig_transdc_resp-reg_C-effctor"/>
</dbReference>
<dbReference type="GO" id="GO:0003677">
    <property type="term" value="F:DNA binding"/>
    <property type="evidence" value="ECO:0007669"/>
    <property type="project" value="UniProtKB-UniRule"/>
</dbReference>
<feature type="domain" description="OmpR/PhoB-type" evidence="7">
    <location>
        <begin position="1"/>
        <end position="105"/>
    </location>
</feature>
<dbReference type="GO" id="GO:0000160">
    <property type="term" value="P:phosphorelay signal transduction system"/>
    <property type="evidence" value="ECO:0007669"/>
    <property type="project" value="InterPro"/>
</dbReference>
<organism evidence="8 9">
    <name type="scientific">Amycolatopsis carbonis</name>
    <dbReference type="NCBI Taxonomy" id="715471"/>
    <lineage>
        <taxon>Bacteria</taxon>
        <taxon>Bacillati</taxon>
        <taxon>Actinomycetota</taxon>
        <taxon>Actinomycetes</taxon>
        <taxon>Pseudonocardiales</taxon>
        <taxon>Pseudonocardiaceae</taxon>
        <taxon>Amycolatopsis</taxon>
    </lineage>
</organism>
<keyword evidence="9" id="KW-1185">Reference proteome</keyword>
<evidence type="ECO:0000256" key="4">
    <source>
        <dbReference type="ARBA" id="ARBA00023163"/>
    </source>
</evidence>
<dbReference type="PROSITE" id="PS51755">
    <property type="entry name" value="OMPR_PHOB"/>
    <property type="match status" value="1"/>
</dbReference>
<dbReference type="SUPFAM" id="SSF48452">
    <property type="entry name" value="TPR-like"/>
    <property type="match status" value="2"/>
</dbReference>
<dbReference type="InterPro" id="IPR027417">
    <property type="entry name" value="P-loop_NTPase"/>
</dbReference>
<dbReference type="Gene3D" id="1.10.10.10">
    <property type="entry name" value="Winged helix-like DNA-binding domain superfamily/Winged helix DNA-binding domain"/>
    <property type="match status" value="1"/>
</dbReference>
<evidence type="ECO:0000313" key="9">
    <source>
        <dbReference type="Proteomes" id="UP001236014"/>
    </source>
</evidence>
<proteinExistence type="inferred from homology"/>
<dbReference type="InterPro" id="IPR042197">
    <property type="entry name" value="Apaf_helical"/>
</dbReference>
<evidence type="ECO:0000256" key="2">
    <source>
        <dbReference type="ARBA" id="ARBA00023015"/>
    </source>
</evidence>
<dbReference type="AlphaFoldDB" id="A0A9Y2IFV3"/>
<dbReference type="InterPro" id="IPR005158">
    <property type="entry name" value="BTAD"/>
</dbReference>
<feature type="region of interest" description="Disordered" evidence="6">
    <location>
        <begin position="255"/>
        <end position="275"/>
    </location>
</feature>
<dbReference type="GO" id="GO:0043531">
    <property type="term" value="F:ADP binding"/>
    <property type="evidence" value="ECO:0007669"/>
    <property type="project" value="InterPro"/>
</dbReference>
<evidence type="ECO:0000256" key="3">
    <source>
        <dbReference type="ARBA" id="ARBA00023125"/>
    </source>
</evidence>
<keyword evidence="2" id="KW-0805">Transcription regulation</keyword>
<dbReference type="PRINTS" id="PR00364">
    <property type="entry name" value="DISEASERSIST"/>
</dbReference>
<dbReference type="PANTHER" id="PTHR35807">
    <property type="entry name" value="TRANSCRIPTIONAL REGULATOR REDD-RELATED"/>
    <property type="match status" value="1"/>
</dbReference>
<protein>
    <submittedName>
        <fullName evidence="8">BTAD domain-containing putative transcriptional regulator</fullName>
    </submittedName>
</protein>
<feature type="compositionally biased region" description="Low complexity" evidence="6">
    <location>
        <begin position="265"/>
        <end position="275"/>
    </location>
</feature>
<dbReference type="SUPFAM" id="SSF52540">
    <property type="entry name" value="P-loop containing nucleoside triphosphate hydrolases"/>
    <property type="match status" value="1"/>
</dbReference>
<dbReference type="Gene3D" id="3.40.50.300">
    <property type="entry name" value="P-loop containing nucleotide triphosphate hydrolases"/>
    <property type="match status" value="1"/>
</dbReference>
<dbReference type="CDD" id="cd15831">
    <property type="entry name" value="BTAD"/>
    <property type="match status" value="1"/>
</dbReference>
<sequence>MSTPSAPTVRFELLGHLRAWRGGRELALGPPAQRLLLTVLLARGGRPAGLDELVGLLWEDEVPASAGNVIQRYVGALRRLVEPDLPARAQGSWLVRDSSGYALRPGATTSDLAEFRAFAEQARQVEASGEAMAWFVKALDLCRATAGAGAAVPTRVAALLAGIDREVATVLMQAADLALDTGQSPQPLLPHLERVAALDPFDEGVHARLMRTLATLGRRALALEVYRAIRDRLVDELGVEPGPELAQVQRELLAEPERQPERPAAPRVRPAQLPPGLAAFTGRDTELVTLSRVLETAAAARTMPLVVIDGLAGVGKTSLAIRVGHRVAAQFPDGQLYVDLRGFDPGGAVVGPADALRGFLEVLAPGSVPTGLNARSGLYRSLLVGRRMLVVLDNVRDAEQVRPLLPGTPGCAVIVTSRNSLASLVVSDGAEVLTLDTLTEDEARRALARRLGEERVTAEPEAAAEIIRLCGRLPLALAIVAARVRTRPQLTLTALATTLRETRGTLAAFRTDDVGDVRTVFSWSYQTLSEAAARLFRLLALHHGTDISAEAAASLAGVPLPQGRKLLEELTRIRYLSEHRPDRFTAHDLVRAYSLELMEATDSPEERAAALRRLVNHYRCVAHAATLALRPVRPPNDHVPVAEPGVTVTRIGGYDDAVAWYEAELPTLTLLVRELAATPALRSETAPLALSLAMPYEQFVRGEEWASGIELALELIDGDDPLVAQLHRSLGLSYYTVQRYEDCLRELGRSMDLQTDDAELAYLHINFGQILGDIGGPDRYAEAVDHFRRGMELHRAAGNTKAEMIATAGIAYPLAKLGRLDEAVALAEHAAALCEAAGEELALRTAQGAIAQVRLAAGDLAGATEIWRTSIDRFLASQGWRWALQVLEHVVKAHTAAGDHEQARRFLREAVDIIEEHDVPDAYGARRQLGEIERALSAEGPASPSPG</sequence>